<dbReference type="AlphaFoldDB" id="A0A2M4C9M1"/>
<dbReference type="EMBL" id="GGFJ01012901">
    <property type="protein sequence ID" value="MBW62042.1"/>
    <property type="molecule type" value="Transcribed_RNA"/>
</dbReference>
<proteinExistence type="predicted"/>
<organism evidence="2">
    <name type="scientific">Anopheles marajoara</name>
    <dbReference type="NCBI Taxonomy" id="58244"/>
    <lineage>
        <taxon>Eukaryota</taxon>
        <taxon>Metazoa</taxon>
        <taxon>Ecdysozoa</taxon>
        <taxon>Arthropoda</taxon>
        <taxon>Hexapoda</taxon>
        <taxon>Insecta</taxon>
        <taxon>Pterygota</taxon>
        <taxon>Neoptera</taxon>
        <taxon>Endopterygota</taxon>
        <taxon>Diptera</taxon>
        <taxon>Nematocera</taxon>
        <taxon>Culicoidea</taxon>
        <taxon>Culicidae</taxon>
        <taxon>Anophelinae</taxon>
        <taxon>Anopheles</taxon>
    </lineage>
</organism>
<feature type="chain" id="PRO_5014630302" evidence="1">
    <location>
        <begin position="25"/>
        <end position="91"/>
    </location>
</feature>
<name>A0A2M4C9M1_9DIPT</name>
<accession>A0A2M4C9M1</accession>
<sequence length="91" mass="10442">MLRAAAPTALVTFSSLTFVRLVQRESERVVNSVEEHCWHQTLGTERVIVITIDKVGSAWFFLANSRMSPIPIPLQRVFAIHLQHCYNTYLE</sequence>
<protein>
    <submittedName>
        <fullName evidence="2">Putative secreted protein</fullName>
    </submittedName>
</protein>
<keyword evidence="1" id="KW-0732">Signal</keyword>
<evidence type="ECO:0000256" key="1">
    <source>
        <dbReference type="SAM" id="SignalP"/>
    </source>
</evidence>
<reference evidence="2" key="1">
    <citation type="submission" date="2018-01" db="EMBL/GenBank/DDBJ databases">
        <title>An insight into the sialome of Amazonian anophelines.</title>
        <authorList>
            <person name="Ribeiro J.M."/>
            <person name="Scarpassa V."/>
            <person name="Calvo E."/>
        </authorList>
    </citation>
    <scope>NUCLEOTIDE SEQUENCE</scope>
    <source>
        <tissue evidence="2">Salivary glands</tissue>
    </source>
</reference>
<feature type="signal peptide" evidence="1">
    <location>
        <begin position="1"/>
        <end position="24"/>
    </location>
</feature>
<evidence type="ECO:0000313" key="2">
    <source>
        <dbReference type="EMBL" id="MBW62042.1"/>
    </source>
</evidence>